<feature type="domain" description="Outer membrane protein beta-barrel" evidence="2">
    <location>
        <begin position="376"/>
        <end position="765"/>
    </location>
</feature>
<comment type="caution">
    <text evidence="3">The sequence shown here is derived from an EMBL/GenBank/DDBJ whole genome shotgun (WGS) entry which is preliminary data.</text>
</comment>
<dbReference type="InterPro" id="IPR041700">
    <property type="entry name" value="OMP_b-brl_3"/>
</dbReference>
<dbReference type="Pfam" id="PF13715">
    <property type="entry name" value="CarbopepD_reg_2"/>
    <property type="match status" value="1"/>
</dbReference>
<feature type="signal peptide" evidence="1">
    <location>
        <begin position="1"/>
        <end position="24"/>
    </location>
</feature>
<keyword evidence="1" id="KW-0732">Signal</keyword>
<feature type="chain" id="PRO_5042202932" description="Outer membrane protein beta-barrel domain-containing protein" evidence="1">
    <location>
        <begin position="25"/>
        <end position="789"/>
    </location>
</feature>
<dbReference type="InterPro" id="IPR008969">
    <property type="entry name" value="CarboxyPept-like_regulatory"/>
</dbReference>
<dbReference type="SUPFAM" id="SSF49464">
    <property type="entry name" value="Carboxypeptidase regulatory domain-like"/>
    <property type="match status" value="1"/>
</dbReference>
<dbReference type="SUPFAM" id="SSF56935">
    <property type="entry name" value="Porins"/>
    <property type="match status" value="1"/>
</dbReference>
<evidence type="ECO:0000259" key="2">
    <source>
        <dbReference type="Pfam" id="PF14905"/>
    </source>
</evidence>
<proteinExistence type="predicted"/>
<dbReference type="Pfam" id="PF14905">
    <property type="entry name" value="OMP_b-brl_3"/>
    <property type="match status" value="1"/>
</dbReference>
<gene>
    <name evidence="3" type="ORF">HNQ88_003529</name>
</gene>
<name>A0AAE4BU69_9BACT</name>
<dbReference type="RefSeq" id="WP_309940410.1">
    <property type="nucleotide sequence ID" value="NZ_AP025305.1"/>
</dbReference>
<sequence>MKLCTKPALLTLLLFVAITLSSWAQTRIITGIVKDEASESLPFVNVIVINANDESIVAGTTTDLEGKFTLENIVFNDKHAIQFKSIGYEVHAISLENLPDQPLNVVLKENSQQLEEVVVKGQRQIVSQELGTLKFDVAKNKEIFAVNSTWEMLDKIPGVKTGEDGIKVNGKSSIQFIIDGRIQRVSSDQVEEILKSLNVDEVEDIKVHTAPSAEYESNVDVVIEIKTNRKLENGITGTETLNLYYGEYPKFNNSIYLDAKYGNVYVKSMIGLSRWRSVQVDESWRYANDELKAHKKMDWHHFPLNFFPSIDMGWDISGNDFAGLAYQNFTGKRREETNINDTFYENNEQINIFQSEGERNKTRQRHIINANYKRLFPKIEGQLSLGADWIISDNTDKQDLLTKSSENTESLESHVENAIRIGTYYADYKMPGGNAFDEIKFGSKLTSQTSNAIAQYTFYTDETNFEESRFDYQESIWAVYFNLSKQWEKVGYSIGLRTERFERSANVESVDSLTWQFIPNVSLSYNPSEDHNFNFSINRKVYRPQYQFLNPARFYLGPRNYSEGNPFLLPMFRTNTQLSYIFKGAYSITAYHTIDKNRQTQLPRVDEEGFTSYYRINLNEFIYTGLTIDVPVNIISDFWRMNLTYDIYHLSGDNYYKGELIKNDNTQWDANINNSFTLPKDLNIEMNFATSSPFKGYQSEGLGYSYNLSFSIRKKLMDGKANIVFRVNDLLDTNITMWNTNLNENEYIQYNNRYESRRMQLSFTYRFGNNKLKVKNKMNKGNIEEKNRL</sequence>
<evidence type="ECO:0000313" key="3">
    <source>
        <dbReference type="EMBL" id="MDR6240463.1"/>
    </source>
</evidence>
<protein>
    <recommendedName>
        <fullName evidence="2">Outer membrane protein beta-barrel domain-containing protein</fullName>
    </recommendedName>
</protein>
<organism evidence="3 4">
    <name type="scientific">Aureibacter tunicatorum</name>
    <dbReference type="NCBI Taxonomy" id="866807"/>
    <lineage>
        <taxon>Bacteria</taxon>
        <taxon>Pseudomonadati</taxon>
        <taxon>Bacteroidota</taxon>
        <taxon>Cytophagia</taxon>
        <taxon>Cytophagales</taxon>
        <taxon>Persicobacteraceae</taxon>
        <taxon>Aureibacter</taxon>
    </lineage>
</organism>
<dbReference type="EMBL" id="JAVDQD010000004">
    <property type="protein sequence ID" value="MDR6240463.1"/>
    <property type="molecule type" value="Genomic_DNA"/>
</dbReference>
<dbReference type="Proteomes" id="UP001185092">
    <property type="component" value="Unassembled WGS sequence"/>
</dbReference>
<evidence type="ECO:0000256" key="1">
    <source>
        <dbReference type="SAM" id="SignalP"/>
    </source>
</evidence>
<dbReference type="AlphaFoldDB" id="A0AAE4BU69"/>
<keyword evidence="4" id="KW-1185">Reference proteome</keyword>
<reference evidence="3" key="1">
    <citation type="submission" date="2023-07" db="EMBL/GenBank/DDBJ databases">
        <title>Genomic Encyclopedia of Type Strains, Phase IV (KMG-IV): sequencing the most valuable type-strain genomes for metagenomic binning, comparative biology and taxonomic classification.</title>
        <authorList>
            <person name="Goeker M."/>
        </authorList>
    </citation>
    <scope>NUCLEOTIDE SEQUENCE</scope>
    <source>
        <strain evidence="3">DSM 26174</strain>
    </source>
</reference>
<accession>A0AAE4BU69</accession>
<evidence type="ECO:0000313" key="4">
    <source>
        <dbReference type="Proteomes" id="UP001185092"/>
    </source>
</evidence>